<dbReference type="STRING" id="61652.AXX16_3495"/>
<dbReference type="AlphaFoldDB" id="A0A447QS35"/>
<evidence type="ECO:0000313" key="4">
    <source>
        <dbReference type="Proteomes" id="UP000271603"/>
    </source>
</evidence>
<dbReference type="InterPro" id="IPR015797">
    <property type="entry name" value="NUDIX_hydrolase-like_dom_sf"/>
</dbReference>
<gene>
    <name evidence="3" type="ORF">NCTC9419_04496</name>
</gene>
<evidence type="ECO:0000259" key="2">
    <source>
        <dbReference type="PROSITE" id="PS51462"/>
    </source>
</evidence>
<dbReference type="CDD" id="cd04690">
    <property type="entry name" value="NUDIX_Hydrolase"/>
    <property type="match status" value="1"/>
</dbReference>
<dbReference type="Pfam" id="PF00293">
    <property type="entry name" value="NUDIX"/>
    <property type="match status" value="1"/>
</dbReference>
<sequence>MNNNVVAKKIDKLGWIYIQNKKILMARSYNKSTFYIPGGKREAGESDQAALVREINEELSVDLMHDSIVLFGEFNGRPTARRRAW</sequence>
<dbReference type="InterPro" id="IPR000086">
    <property type="entry name" value="NUDIX_hydrolase_dom"/>
</dbReference>
<dbReference type="Proteomes" id="UP000271603">
    <property type="component" value="Chromosome"/>
</dbReference>
<feature type="domain" description="Nudix hydrolase" evidence="2">
    <location>
        <begin position="1"/>
        <end position="85"/>
    </location>
</feature>
<evidence type="ECO:0000313" key="3">
    <source>
        <dbReference type="EMBL" id="VEA72879.1"/>
    </source>
</evidence>
<dbReference type="SUPFAM" id="SSF55811">
    <property type="entry name" value="Nudix"/>
    <property type="match status" value="1"/>
</dbReference>
<proteinExistence type="predicted"/>
<comment type="cofactor">
    <cofactor evidence="1">
        <name>Mg(2+)</name>
        <dbReference type="ChEBI" id="CHEBI:18420"/>
    </cofactor>
</comment>
<evidence type="ECO:0000256" key="1">
    <source>
        <dbReference type="ARBA" id="ARBA00001946"/>
    </source>
</evidence>
<name>A0A447QS35_SERRU</name>
<dbReference type="EMBL" id="LR134155">
    <property type="protein sequence ID" value="VEA72879.1"/>
    <property type="molecule type" value="Genomic_DNA"/>
</dbReference>
<organism evidence="3 4">
    <name type="scientific">Serratia rubidaea</name>
    <name type="common">Serratia marinorubra</name>
    <dbReference type="NCBI Taxonomy" id="61652"/>
    <lineage>
        <taxon>Bacteria</taxon>
        <taxon>Pseudomonadati</taxon>
        <taxon>Pseudomonadota</taxon>
        <taxon>Gammaproteobacteria</taxon>
        <taxon>Enterobacterales</taxon>
        <taxon>Yersiniaceae</taxon>
        <taxon>Serratia</taxon>
    </lineage>
</organism>
<accession>A0A447QS35</accession>
<dbReference type="Gene3D" id="3.90.79.10">
    <property type="entry name" value="Nucleoside Triphosphate Pyrophosphohydrolase"/>
    <property type="match status" value="1"/>
</dbReference>
<dbReference type="PROSITE" id="PS51462">
    <property type="entry name" value="NUDIX"/>
    <property type="match status" value="1"/>
</dbReference>
<dbReference type="GO" id="GO:0003824">
    <property type="term" value="F:catalytic activity"/>
    <property type="evidence" value="ECO:0007669"/>
    <property type="project" value="UniProtKB-ARBA"/>
</dbReference>
<reference evidence="3 4" key="1">
    <citation type="submission" date="2018-12" db="EMBL/GenBank/DDBJ databases">
        <authorList>
            <consortium name="Pathogen Informatics"/>
        </authorList>
    </citation>
    <scope>NUCLEOTIDE SEQUENCE [LARGE SCALE GENOMIC DNA]</scope>
    <source>
        <strain evidence="3 4">NCTC9419</strain>
    </source>
</reference>
<protein>
    <submittedName>
        <fullName evidence="3">Mutator mutT protein</fullName>
    </submittedName>
</protein>